<gene>
    <name evidence="5" type="ORF">NKR19_g3524</name>
</gene>
<evidence type="ECO:0000256" key="4">
    <source>
        <dbReference type="RuleBase" id="RU366034"/>
    </source>
</evidence>
<keyword evidence="6" id="KW-1185">Reference proteome</keyword>
<proteinExistence type="inferred from homology"/>
<reference evidence="5" key="1">
    <citation type="submission" date="2022-07" db="EMBL/GenBank/DDBJ databases">
        <title>Fungi with potential for degradation of polypropylene.</title>
        <authorList>
            <person name="Gostincar C."/>
        </authorList>
    </citation>
    <scope>NUCLEOTIDE SEQUENCE</scope>
    <source>
        <strain evidence="5">EXF-13287</strain>
    </source>
</reference>
<organism evidence="5 6">
    <name type="scientific">Coniochaeta hoffmannii</name>
    <dbReference type="NCBI Taxonomy" id="91930"/>
    <lineage>
        <taxon>Eukaryota</taxon>
        <taxon>Fungi</taxon>
        <taxon>Dikarya</taxon>
        <taxon>Ascomycota</taxon>
        <taxon>Pezizomycotina</taxon>
        <taxon>Sordariomycetes</taxon>
        <taxon>Sordariomycetidae</taxon>
        <taxon>Coniochaetales</taxon>
        <taxon>Coniochaetaceae</taxon>
        <taxon>Coniochaeta</taxon>
    </lineage>
</organism>
<dbReference type="Proteomes" id="UP001174691">
    <property type="component" value="Unassembled WGS sequence"/>
</dbReference>
<dbReference type="SFLD" id="SFLDS00005">
    <property type="entry name" value="Isoprenoid_Synthase_Type_I"/>
    <property type="match status" value="1"/>
</dbReference>
<comment type="cofactor">
    <cofactor evidence="1 4">
        <name>Mg(2+)</name>
        <dbReference type="ChEBI" id="CHEBI:18420"/>
    </cofactor>
</comment>
<keyword evidence="4" id="KW-0456">Lyase</keyword>
<dbReference type="GO" id="GO:0010333">
    <property type="term" value="F:terpene synthase activity"/>
    <property type="evidence" value="ECO:0007669"/>
    <property type="project" value="InterPro"/>
</dbReference>
<dbReference type="Gene3D" id="1.10.600.10">
    <property type="entry name" value="Farnesyl Diphosphate Synthase"/>
    <property type="match status" value="1"/>
</dbReference>
<dbReference type="SUPFAM" id="SSF48576">
    <property type="entry name" value="Terpenoid synthases"/>
    <property type="match status" value="1"/>
</dbReference>
<dbReference type="EMBL" id="JANBVN010000040">
    <property type="protein sequence ID" value="KAJ9158226.1"/>
    <property type="molecule type" value="Genomic_DNA"/>
</dbReference>
<sequence>MPASVIITPPPSQSGRLTPDKIACLEHGQDGANGVQEHVDGRWIKLPEALFSSIMSVEPEINPLHGISKALSDDWLRNALRMNDETARIWNRLDIAYMSAICAPRADVETLKLMNDWNGWVFAFDDPFDEGAFADNPIKAAEEVILTLSTLDDVHPVVSPEENPLRHTLQSCWMRFRQRASPNLQYRWKRHLTIYCLGVLQQVGVQHRASRLTVEEYMDMRAGCVGAYPCIGLMEYAEGIDLPQHVVDHPSLETISRITCDLVTLQNDLCSYRKDLIKGEDSNIIFILKDQGMSDQEAVERIGEMLYNCYRRWYEALCNLPFWGEKIDRDVEKFVTGCRNIALGNLHWSLYTPRYLGNEGPQVKRTRMLRLP</sequence>
<keyword evidence="4" id="KW-0479">Metal-binding</keyword>
<dbReference type="InterPro" id="IPR008949">
    <property type="entry name" value="Isoprenoid_synthase_dom_sf"/>
</dbReference>
<dbReference type="PANTHER" id="PTHR35201:SF4">
    <property type="entry name" value="BETA-PINACENE SYNTHASE-RELATED"/>
    <property type="match status" value="1"/>
</dbReference>
<dbReference type="InterPro" id="IPR034686">
    <property type="entry name" value="Terpene_cyclase-like_2"/>
</dbReference>
<dbReference type="GO" id="GO:0008299">
    <property type="term" value="P:isoprenoid biosynthetic process"/>
    <property type="evidence" value="ECO:0007669"/>
    <property type="project" value="UniProtKB-ARBA"/>
</dbReference>
<dbReference type="EC" id="4.2.3.-" evidence="4"/>
<dbReference type="PANTHER" id="PTHR35201">
    <property type="entry name" value="TERPENE SYNTHASE"/>
    <property type="match status" value="1"/>
</dbReference>
<dbReference type="AlphaFoldDB" id="A0AA38VRA2"/>
<name>A0AA38VRA2_9PEZI</name>
<evidence type="ECO:0000313" key="6">
    <source>
        <dbReference type="Proteomes" id="UP001174691"/>
    </source>
</evidence>
<keyword evidence="3 4" id="KW-0460">Magnesium</keyword>
<evidence type="ECO:0000313" key="5">
    <source>
        <dbReference type="EMBL" id="KAJ9158226.1"/>
    </source>
</evidence>
<protein>
    <recommendedName>
        <fullName evidence="4">Terpene synthase</fullName>
        <ecNumber evidence="4">4.2.3.-</ecNumber>
    </recommendedName>
</protein>
<comment type="similarity">
    <text evidence="2 4">Belongs to the terpene synthase family.</text>
</comment>
<evidence type="ECO:0000256" key="3">
    <source>
        <dbReference type="ARBA" id="ARBA00022842"/>
    </source>
</evidence>
<dbReference type="SFLD" id="SFLDG01020">
    <property type="entry name" value="Terpene_Cyclase_Like_2"/>
    <property type="match status" value="1"/>
</dbReference>
<evidence type="ECO:0000256" key="2">
    <source>
        <dbReference type="ARBA" id="ARBA00006333"/>
    </source>
</evidence>
<evidence type="ECO:0000256" key="1">
    <source>
        <dbReference type="ARBA" id="ARBA00001946"/>
    </source>
</evidence>
<dbReference type="GO" id="GO:0046872">
    <property type="term" value="F:metal ion binding"/>
    <property type="evidence" value="ECO:0007669"/>
    <property type="project" value="UniProtKB-KW"/>
</dbReference>
<dbReference type="Pfam" id="PF19086">
    <property type="entry name" value="Terpene_syn_C_2"/>
    <property type="match status" value="1"/>
</dbReference>
<accession>A0AA38VRA2</accession>
<comment type="caution">
    <text evidence="5">The sequence shown here is derived from an EMBL/GenBank/DDBJ whole genome shotgun (WGS) entry which is preliminary data.</text>
</comment>